<dbReference type="Gene3D" id="3.20.20.70">
    <property type="entry name" value="Aldolase class I"/>
    <property type="match status" value="1"/>
</dbReference>
<organism evidence="1 2">
    <name type="scientific">Candidatus Gallacutalibacter pullicola</name>
    <dbReference type="NCBI Taxonomy" id="2840830"/>
    <lineage>
        <taxon>Bacteria</taxon>
        <taxon>Bacillati</taxon>
        <taxon>Bacillota</taxon>
        <taxon>Clostridia</taxon>
        <taxon>Eubacteriales</taxon>
        <taxon>Candidatus Gallacutalibacter</taxon>
    </lineage>
</organism>
<comment type="caution">
    <text evidence="1">The sequence shown here is derived from an EMBL/GenBank/DDBJ whole genome shotgun (WGS) entry which is preliminary data.</text>
</comment>
<dbReference type="EMBL" id="DVHF01000057">
    <property type="protein sequence ID" value="HIR57030.1"/>
    <property type="molecule type" value="Genomic_DNA"/>
</dbReference>
<dbReference type="SUPFAM" id="SSF110391">
    <property type="entry name" value="GlpP-like"/>
    <property type="match status" value="1"/>
</dbReference>
<dbReference type="AlphaFoldDB" id="A0A9D1DQ72"/>
<reference evidence="1" key="1">
    <citation type="submission" date="2020-10" db="EMBL/GenBank/DDBJ databases">
        <authorList>
            <person name="Gilroy R."/>
        </authorList>
    </citation>
    <scope>NUCLEOTIDE SEQUENCE</scope>
    <source>
        <strain evidence="1">ChiSjej1B19-7085</strain>
    </source>
</reference>
<dbReference type="GO" id="GO:0006355">
    <property type="term" value="P:regulation of DNA-templated transcription"/>
    <property type="evidence" value="ECO:0007669"/>
    <property type="project" value="InterPro"/>
</dbReference>
<proteinExistence type="predicted"/>
<protein>
    <submittedName>
        <fullName evidence="1">Glycerol-3-phosphate responsive antiterminator</fullName>
    </submittedName>
</protein>
<accession>A0A9D1DQ72</accession>
<evidence type="ECO:0000313" key="1">
    <source>
        <dbReference type="EMBL" id="HIR57030.1"/>
    </source>
</evidence>
<dbReference type="Pfam" id="PF04309">
    <property type="entry name" value="G3P_antiterm"/>
    <property type="match status" value="1"/>
</dbReference>
<dbReference type="PANTHER" id="PTHR35787:SF1">
    <property type="entry name" value="GLYCEROL UPTAKE OPERON ANTITERMINATOR REGULATORY PROTEIN"/>
    <property type="match status" value="1"/>
</dbReference>
<dbReference type="PIRSF" id="PIRSF016897">
    <property type="entry name" value="GlpP"/>
    <property type="match status" value="1"/>
</dbReference>
<name>A0A9D1DQ72_9FIRM</name>
<sequence>MRTATLFDDCPIIAAVKDEHGLEQCLKLDCRVVFILFGNILNIGDIVRRVKDAGRTAIVHIDLISGLSSKEISVDFIRSNTGADGIISTKPQLIRRAKELSLITVQRFFVLDSLSFQNVEKIKELCHPDFVEILPGVMPKIIRRIASEIGIPVIAGGLITDKDDIVQALSNGAVAISSTNEDVWRLG</sequence>
<dbReference type="InterPro" id="IPR006699">
    <property type="entry name" value="GlpP"/>
</dbReference>
<dbReference type="InterPro" id="IPR013785">
    <property type="entry name" value="Aldolase_TIM"/>
</dbReference>
<dbReference type="GO" id="GO:0006071">
    <property type="term" value="P:glycerol metabolic process"/>
    <property type="evidence" value="ECO:0007669"/>
    <property type="project" value="InterPro"/>
</dbReference>
<reference evidence="1" key="2">
    <citation type="journal article" date="2021" name="PeerJ">
        <title>Extensive microbial diversity within the chicken gut microbiome revealed by metagenomics and culture.</title>
        <authorList>
            <person name="Gilroy R."/>
            <person name="Ravi A."/>
            <person name="Getino M."/>
            <person name="Pursley I."/>
            <person name="Horton D.L."/>
            <person name="Alikhan N.F."/>
            <person name="Baker D."/>
            <person name="Gharbi K."/>
            <person name="Hall N."/>
            <person name="Watson M."/>
            <person name="Adriaenssens E.M."/>
            <person name="Foster-Nyarko E."/>
            <person name="Jarju S."/>
            <person name="Secka A."/>
            <person name="Antonio M."/>
            <person name="Oren A."/>
            <person name="Chaudhuri R.R."/>
            <person name="La Ragione R."/>
            <person name="Hildebrand F."/>
            <person name="Pallen M.J."/>
        </authorList>
    </citation>
    <scope>NUCLEOTIDE SEQUENCE</scope>
    <source>
        <strain evidence="1">ChiSjej1B19-7085</strain>
    </source>
</reference>
<evidence type="ECO:0000313" key="2">
    <source>
        <dbReference type="Proteomes" id="UP000886785"/>
    </source>
</evidence>
<gene>
    <name evidence="1" type="ORF">IAA54_05120</name>
</gene>
<dbReference type="PANTHER" id="PTHR35787">
    <property type="entry name" value="GLYCEROL UPTAKE OPERON ANTITERMINATOR REGULATORY PROTEIN"/>
    <property type="match status" value="1"/>
</dbReference>
<dbReference type="Proteomes" id="UP000886785">
    <property type="component" value="Unassembled WGS sequence"/>
</dbReference>